<dbReference type="EMBL" id="FNWU01000003">
    <property type="protein sequence ID" value="SEH49135.1"/>
    <property type="molecule type" value="Genomic_DNA"/>
</dbReference>
<evidence type="ECO:0000313" key="1">
    <source>
        <dbReference type="EMBL" id="SEH49135.1"/>
    </source>
</evidence>
<accession>A0A1H6IRX0</accession>
<protein>
    <submittedName>
        <fullName evidence="1">Uncharacterized protein</fullName>
    </submittedName>
</protein>
<dbReference type="Proteomes" id="UP000199215">
    <property type="component" value="Unassembled WGS sequence"/>
</dbReference>
<dbReference type="Pfam" id="PF25947">
    <property type="entry name" value="WHD_halo_double"/>
    <property type="match status" value="1"/>
</dbReference>
<reference evidence="1 2" key="1">
    <citation type="submission" date="2016-10" db="EMBL/GenBank/DDBJ databases">
        <authorList>
            <person name="de Groot N.N."/>
        </authorList>
    </citation>
    <scope>NUCLEOTIDE SEQUENCE [LARGE SCALE GENOMIC DNA]</scope>
    <source>
        <strain evidence="1 2">IBRC-M10418</strain>
    </source>
</reference>
<gene>
    <name evidence="1" type="ORF">SAMN05192561_10335</name>
</gene>
<proteinExistence type="predicted"/>
<evidence type="ECO:0000313" key="2">
    <source>
        <dbReference type="Proteomes" id="UP000199215"/>
    </source>
</evidence>
<dbReference type="InterPro" id="IPR058821">
    <property type="entry name" value="Double_WHD-containing_halo"/>
</dbReference>
<dbReference type="STRING" id="1267564.SAMN05192561_10335"/>
<name>A0A1H6IRX0_9EURY</name>
<sequence>MRFKMLPAPPAALDRVREAQRAVPLVPGDESDCCARLQRRLDFPSRDVARTWLTFLRALELAQETDVGFSRTDREPTVEHLRTSFLDRVLLAPETLAAVAAVNQHATDAGERGASPDAVFDRVRDDVPTYEHHKNPDTWETIWHDRTADLLGWLALLDLVDAVDGEATAPTDGETNAADTAVRYALTDRGRAALGDDRCDGDR</sequence>
<organism evidence="1 2">
    <name type="scientific">Halopenitus malekzadehii</name>
    <dbReference type="NCBI Taxonomy" id="1267564"/>
    <lineage>
        <taxon>Archaea</taxon>
        <taxon>Methanobacteriati</taxon>
        <taxon>Methanobacteriota</taxon>
        <taxon>Stenosarchaea group</taxon>
        <taxon>Halobacteria</taxon>
        <taxon>Halobacteriales</taxon>
        <taxon>Haloferacaceae</taxon>
        <taxon>Halopenitus</taxon>
    </lineage>
</organism>
<dbReference type="RefSeq" id="WP_245710096.1">
    <property type="nucleotide sequence ID" value="NZ_FNWU01000003.1"/>
</dbReference>
<dbReference type="AlphaFoldDB" id="A0A1H6IRX0"/>
<keyword evidence="2" id="KW-1185">Reference proteome</keyword>